<name>A0A8J3QLB8_9ACTN</name>
<comment type="caution">
    <text evidence="1">The sequence shown here is derived from an EMBL/GenBank/DDBJ whole genome shotgun (WGS) entry which is preliminary data.</text>
</comment>
<accession>A0A8J3QLB8</accession>
<proteinExistence type="predicted"/>
<evidence type="ECO:0000313" key="1">
    <source>
        <dbReference type="EMBL" id="GIH11528.1"/>
    </source>
</evidence>
<protein>
    <submittedName>
        <fullName evidence="1">Uncharacterized protein</fullName>
    </submittedName>
</protein>
<keyword evidence="2" id="KW-1185">Reference proteome</keyword>
<reference evidence="1" key="1">
    <citation type="submission" date="2021-01" db="EMBL/GenBank/DDBJ databases">
        <title>Whole genome shotgun sequence of Rhizocola hellebori NBRC 109834.</title>
        <authorList>
            <person name="Komaki H."/>
            <person name="Tamura T."/>
        </authorList>
    </citation>
    <scope>NUCLEOTIDE SEQUENCE</scope>
    <source>
        <strain evidence="1">NBRC 109834</strain>
    </source>
</reference>
<dbReference type="Proteomes" id="UP000612899">
    <property type="component" value="Unassembled WGS sequence"/>
</dbReference>
<dbReference type="EMBL" id="BONY01000140">
    <property type="protein sequence ID" value="GIH11528.1"/>
    <property type="molecule type" value="Genomic_DNA"/>
</dbReference>
<evidence type="ECO:0000313" key="2">
    <source>
        <dbReference type="Proteomes" id="UP000612899"/>
    </source>
</evidence>
<sequence length="200" mass="21508">MCRIYTRQSRRSTGRRRIWLPFARVAASDRGQDRGEMDMAGGWPRFAAVLLAVGLAGGCGGGPDRRDIGDVEQLLTDGFLEPVGEAGIGYRVEDACQLTPDRSSPRYPNAATGPGWHLVVRLSFDAPPDAVADVLEAEKIIVVRDRESMIVQQLRDATGWNGSLDAAPDGSRLSLTYNNAIPGGWPEGLGWAEACPDTAA</sequence>
<gene>
    <name evidence="1" type="ORF">Rhe02_95950</name>
</gene>
<organism evidence="1 2">
    <name type="scientific">Rhizocola hellebori</name>
    <dbReference type="NCBI Taxonomy" id="1392758"/>
    <lineage>
        <taxon>Bacteria</taxon>
        <taxon>Bacillati</taxon>
        <taxon>Actinomycetota</taxon>
        <taxon>Actinomycetes</taxon>
        <taxon>Micromonosporales</taxon>
        <taxon>Micromonosporaceae</taxon>
        <taxon>Rhizocola</taxon>
    </lineage>
</organism>
<dbReference type="AlphaFoldDB" id="A0A8J3QLB8"/>